<dbReference type="EMBL" id="BARS01016943">
    <property type="protein sequence ID" value="GAF92467.1"/>
    <property type="molecule type" value="Genomic_DNA"/>
</dbReference>
<feature type="coiled-coil region" evidence="1">
    <location>
        <begin position="33"/>
        <end position="60"/>
    </location>
</feature>
<name>X0TWG2_9ZZZZ</name>
<evidence type="ECO:0000313" key="3">
    <source>
        <dbReference type="EMBL" id="GAF92467.1"/>
    </source>
</evidence>
<keyword evidence="2" id="KW-1133">Transmembrane helix</keyword>
<organism evidence="3">
    <name type="scientific">marine sediment metagenome</name>
    <dbReference type="NCBI Taxonomy" id="412755"/>
    <lineage>
        <taxon>unclassified sequences</taxon>
        <taxon>metagenomes</taxon>
        <taxon>ecological metagenomes</taxon>
    </lineage>
</organism>
<reference evidence="3" key="1">
    <citation type="journal article" date="2014" name="Front. Microbiol.">
        <title>High frequency of phylogenetically diverse reductive dehalogenase-homologous genes in deep subseafloor sedimentary metagenomes.</title>
        <authorList>
            <person name="Kawai M."/>
            <person name="Futagami T."/>
            <person name="Toyoda A."/>
            <person name="Takaki Y."/>
            <person name="Nishi S."/>
            <person name="Hori S."/>
            <person name="Arai W."/>
            <person name="Tsubouchi T."/>
            <person name="Morono Y."/>
            <person name="Uchiyama I."/>
            <person name="Ito T."/>
            <person name="Fujiyama A."/>
            <person name="Inagaki F."/>
            <person name="Takami H."/>
        </authorList>
    </citation>
    <scope>NUCLEOTIDE SEQUENCE</scope>
    <source>
        <strain evidence="3">Expedition CK06-06</strain>
    </source>
</reference>
<evidence type="ECO:0000256" key="2">
    <source>
        <dbReference type="SAM" id="Phobius"/>
    </source>
</evidence>
<comment type="caution">
    <text evidence="3">The sequence shown here is derived from an EMBL/GenBank/DDBJ whole genome shotgun (WGS) entry which is preliminary data.</text>
</comment>
<proteinExistence type="predicted"/>
<dbReference type="AlphaFoldDB" id="X0TWG2"/>
<keyword evidence="1" id="KW-0175">Coiled coil</keyword>
<accession>X0TWG2</accession>
<feature type="transmembrane region" description="Helical" evidence="2">
    <location>
        <begin position="6"/>
        <end position="30"/>
    </location>
</feature>
<keyword evidence="2" id="KW-0812">Transmembrane</keyword>
<evidence type="ECO:0000256" key="1">
    <source>
        <dbReference type="SAM" id="Coils"/>
    </source>
</evidence>
<protein>
    <submittedName>
        <fullName evidence="3">Uncharacterized protein</fullName>
    </submittedName>
</protein>
<gene>
    <name evidence="3" type="ORF">S01H1_27779</name>
</gene>
<sequence length="84" mass="9755">MEEKAFQLAVLGSGIVFGSAICIGLGINLVKQIKKQRKEYNELIARRQEIERERGDIVNQTNNWFDQQLSEEEIVKTNWKKEGF</sequence>
<keyword evidence="2" id="KW-0472">Membrane</keyword>